<evidence type="ECO:0000313" key="3">
    <source>
        <dbReference type="Proteomes" id="UP000245764"/>
    </source>
</evidence>
<proteinExistence type="predicted"/>
<feature type="compositionally biased region" description="Basic and acidic residues" evidence="1">
    <location>
        <begin position="82"/>
        <end position="103"/>
    </location>
</feature>
<evidence type="ECO:0000256" key="1">
    <source>
        <dbReference type="SAM" id="MobiDB-lite"/>
    </source>
</evidence>
<evidence type="ECO:0000313" key="2">
    <source>
        <dbReference type="EMBL" id="SMR46817.1"/>
    </source>
</evidence>
<accession>A0A2H1FZS1</accession>
<dbReference type="Proteomes" id="UP000245764">
    <property type="component" value="Chromosome 2"/>
</dbReference>
<sequence>MSWQTTYAASPTTIQVKADALLEFPPAAMEGSANIRNAPRPHWAKSFSNRATRRARYLGVETPLNALREGDKASGGVCTTPEETRPGRRDQGKAPEYGERKASDLSGKVV</sequence>
<organism evidence="2 3">
    <name type="scientific">Zymoseptoria tritici ST99CH_1E4</name>
    <dbReference type="NCBI Taxonomy" id="1276532"/>
    <lineage>
        <taxon>Eukaryota</taxon>
        <taxon>Fungi</taxon>
        <taxon>Dikarya</taxon>
        <taxon>Ascomycota</taxon>
        <taxon>Pezizomycotina</taxon>
        <taxon>Dothideomycetes</taxon>
        <taxon>Dothideomycetidae</taxon>
        <taxon>Mycosphaerellales</taxon>
        <taxon>Mycosphaerellaceae</taxon>
        <taxon>Zymoseptoria</taxon>
    </lineage>
</organism>
<dbReference type="AlphaFoldDB" id="A0A2H1FZS1"/>
<protein>
    <submittedName>
        <fullName evidence="2">Uncharacterized protein</fullName>
    </submittedName>
</protein>
<dbReference type="EMBL" id="LT854254">
    <property type="protein sequence ID" value="SMR46817.1"/>
    <property type="molecule type" value="Genomic_DNA"/>
</dbReference>
<name>A0A2H1FZS1_ZYMTR</name>
<feature type="region of interest" description="Disordered" evidence="1">
    <location>
        <begin position="68"/>
        <end position="110"/>
    </location>
</feature>
<gene>
    <name evidence="2" type="ORF">ZT1E4_G3435</name>
</gene>
<reference evidence="3" key="1">
    <citation type="submission" date="2017-05" db="EMBL/GenBank/DDBJ databases">
        <authorList>
            <person name="Song R."/>
            <person name="Chenine A.L."/>
            <person name="Ruprecht R.M."/>
        </authorList>
    </citation>
    <scope>NUCLEOTIDE SEQUENCE [LARGE SCALE GENOMIC DNA]</scope>
</reference>